<organism evidence="2">
    <name type="scientific">hydrothermal vent metagenome</name>
    <dbReference type="NCBI Taxonomy" id="652676"/>
    <lineage>
        <taxon>unclassified sequences</taxon>
        <taxon>metagenomes</taxon>
        <taxon>ecological metagenomes</taxon>
    </lineage>
</organism>
<feature type="transmembrane region" description="Helical" evidence="1">
    <location>
        <begin position="63"/>
        <end position="85"/>
    </location>
</feature>
<dbReference type="InterPro" id="IPR052959">
    <property type="entry name" value="Inner_membrane_assoc"/>
</dbReference>
<dbReference type="AlphaFoldDB" id="A0A3B0RN97"/>
<accession>A0A3B0RN97</accession>
<dbReference type="InterPro" id="IPR007436">
    <property type="entry name" value="DUF485"/>
</dbReference>
<keyword evidence="1" id="KW-0812">Transmembrane</keyword>
<dbReference type="Pfam" id="PF04341">
    <property type="entry name" value="DUF485"/>
    <property type="match status" value="1"/>
</dbReference>
<keyword evidence="1" id="KW-0472">Membrane</keyword>
<sequence length="104" mass="11743">MSQLETEKCLNHPKFKQLTRARARFSLSFSLIIAVIYGVYVLGMSYAPDLMARPVTDGGTMTYGILLAMLGIINGIICSGIYTWWANRKFDVLNRELLKELGHE</sequence>
<evidence type="ECO:0008006" key="3">
    <source>
        <dbReference type="Google" id="ProtNLM"/>
    </source>
</evidence>
<dbReference type="PANTHER" id="PTHR38598:SF1">
    <property type="entry name" value="INNER MEMBRANE PROTEIN YJCH"/>
    <property type="match status" value="1"/>
</dbReference>
<reference evidence="2" key="1">
    <citation type="submission" date="2018-06" db="EMBL/GenBank/DDBJ databases">
        <authorList>
            <person name="Zhirakovskaya E."/>
        </authorList>
    </citation>
    <scope>NUCLEOTIDE SEQUENCE</scope>
</reference>
<keyword evidence="1" id="KW-1133">Transmembrane helix</keyword>
<protein>
    <recommendedName>
        <fullName evidence="3">DUF485 domain-containing protein</fullName>
    </recommendedName>
</protein>
<dbReference type="PANTHER" id="PTHR38598">
    <property type="entry name" value="INNER MEMBRANE PROTEIN YJCH"/>
    <property type="match status" value="1"/>
</dbReference>
<evidence type="ECO:0000256" key="1">
    <source>
        <dbReference type="SAM" id="Phobius"/>
    </source>
</evidence>
<name>A0A3B0RN97_9ZZZZ</name>
<gene>
    <name evidence="2" type="ORF">MNBD_ALPHA01-1965</name>
</gene>
<feature type="transmembrane region" description="Helical" evidence="1">
    <location>
        <begin position="21"/>
        <end position="43"/>
    </location>
</feature>
<evidence type="ECO:0000313" key="2">
    <source>
        <dbReference type="EMBL" id="VAV93567.1"/>
    </source>
</evidence>
<proteinExistence type="predicted"/>
<dbReference type="GO" id="GO:0005886">
    <property type="term" value="C:plasma membrane"/>
    <property type="evidence" value="ECO:0007669"/>
    <property type="project" value="TreeGrafter"/>
</dbReference>
<dbReference type="EMBL" id="UOEJ01000048">
    <property type="protein sequence ID" value="VAV93567.1"/>
    <property type="molecule type" value="Genomic_DNA"/>
</dbReference>